<keyword evidence="2" id="KW-0472">Membrane</keyword>
<organism evidence="4 5">
    <name type="scientific">Candidatus Ornithocaccomicrobium faecavium</name>
    <dbReference type="NCBI Taxonomy" id="2840890"/>
    <lineage>
        <taxon>Bacteria</taxon>
        <taxon>Bacillati</taxon>
        <taxon>Bacillota</taxon>
        <taxon>Clostridia</taxon>
        <taxon>Candidatus Ornithocaccomicrobium</taxon>
    </lineage>
</organism>
<dbReference type="InterPro" id="IPR004843">
    <property type="entry name" value="Calcineurin-like_PHP"/>
</dbReference>
<feature type="domain" description="Calcineurin-like phosphoesterase" evidence="3">
    <location>
        <begin position="187"/>
        <end position="411"/>
    </location>
</feature>
<feature type="non-terminal residue" evidence="4">
    <location>
        <position position="486"/>
    </location>
</feature>
<evidence type="ECO:0000313" key="5">
    <source>
        <dbReference type="Proteomes" id="UP000886884"/>
    </source>
</evidence>
<evidence type="ECO:0000259" key="3">
    <source>
        <dbReference type="Pfam" id="PF00149"/>
    </source>
</evidence>
<evidence type="ECO:0000256" key="2">
    <source>
        <dbReference type="SAM" id="Phobius"/>
    </source>
</evidence>
<dbReference type="PANTHER" id="PTHR31302">
    <property type="entry name" value="TRANSMEMBRANE PROTEIN WITH METALLOPHOSPHOESTERASE DOMAIN-RELATED"/>
    <property type="match status" value="1"/>
</dbReference>
<evidence type="ECO:0000256" key="1">
    <source>
        <dbReference type="SAM" id="MobiDB-lite"/>
    </source>
</evidence>
<accession>A0A9D1TCU9</accession>
<evidence type="ECO:0000313" key="4">
    <source>
        <dbReference type="EMBL" id="HIV27925.1"/>
    </source>
</evidence>
<dbReference type="AlphaFoldDB" id="A0A9D1TCU9"/>
<dbReference type="InterPro" id="IPR029052">
    <property type="entry name" value="Metallo-depent_PP-like"/>
</dbReference>
<feature type="region of interest" description="Disordered" evidence="1">
    <location>
        <begin position="1"/>
        <end position="109"/>
    </location>
</feature>
<proteinExistence type="predicted"/>
<dbReference type="GO" id="GO:0016787">
    <property type="term" value="F:hydrolase activity"/>
    <property type="evidence" value="ECO:0007669"/>
    <property type="project" value="InterPro"/>
</dbReference>
<dbReference type="SUPFAM" id="SSF56300">
    <property type="entry name" value="Metallo-dependent phosphatases"/>
    <property type="match status" value="1"/>
</dbReference>
<sequence length="486" mass="52961">MPEETKKPLSRREARLSAERARDAHTSSSARAPEEKAPASEKAASKKAAASAAQKPRAHKDAGEKAGKAKAPRKHRAVYDDDAPLSPRPAKAKTGAKSAGKENASRQVARRVGKATMAGMKRFNAFSYSQGDGKRRVFRIPLTFRFFILASFIIIFLMLLALNNQSISVDEETIAIAGLPSALENYRILHISDLHAAEFGTEQSTLLRTVNNLDYDIMLITGDMVGASGNAEPFLNFLRGLSTCRNVYFIAGDSDPGPLLSQIREEEGTLDQRVLEDWVLEAIDLGATYLDAPVSLTVGTTDSATLWLSPFSQLGVSAKDAVDMYEDQLETERIGYLSGIGADYIQYPFTDYRYRQAQDLLSAISQMGADDVHISLSHVPPMDSLLSIVQDDHSATPNEYLYAPDLVLAGHYCGGVVRVPGYGALYVPDALQGSYHGWFPDQSRVRGQITVGNTVMYVTGGLGATDAVKFPFRLFNTPEVSLLTLT</sequence>
<comment type="caution">
    <text evidence="4">The sequence shown here is derived from an EMBL/GenBank/DDBJ whole genome shotgun (WGS) entry which is preliminary data.</text>
</comment>
<reference evidence="4" key="1">
    <citation type="submission" date="2020-10" db="EMBL/GenBank/DDBJ databases">
        <authorList>
            <person name="Gilroy R."/>
        </authorList>
    </citation>
    <scope>NUCLEOTIDE SEQUENCE</scope>
    <source>
        <strain evidence="4">CHK183-6373</strain>
    </source>
</reference>
<dbReference type="Pfam" id="PF00149">
    <property type="entry name" value="Metallophos"/>
    <property type="match status" value="1"/>
</dbReference>
<dbReference type="Gene3D" id="3.60.21.10">
    <property type="match status" value="1"/>
</dbReference>
<keyword evidence="2" id="KW-1133">Transmembrane helix</keyword>
<gene>
    <name evidence="4" type="ORF">IAA64_08145</name>
</gene>
<dbReference type="InterPro" id="IPR051158">
    <property type="entry name" value="Metallophosphoesterase_sf"/>
</dbReference>
<feature type="compositionally biased region" description="Basic and acidic residues" evidence="1">
    <location>
        <begin position="1"/>
        <end position="25"/>
    </location>
</feature>
<dbReference type="EMBL" id="DVOT01000145">
    <property type="protein sequence ID" value="HIV27925.1"/>
    <property type="molecule type" value="Genomic_DNA"/>
</dbReference>
<keyword evidence="2" id="KW-0812">Transmembrane</keyword>
<dbReference type="Proteomes" id="UP000886884">
    <property type="component" value="Unassembled WGS sequence"/>
</dbReference>
<reference evidence="4" key="2">
    <citation type="journal article" date="2021" name="PeerJ">
        <title>Extensive microbial diversity within the chicken gut microbiome revealed by metagenomics and culture.</title>
        <authorList>
            <person name="Gilroy R."/>
            <person name="Ravi A."/>
            <person name="Getino M."/>
            <person name="Pursley I."/>
            <person name="Horton D.L."/>
            <person name="Alikhan N.F."/>
            <person name="Baker D."/>
            <person name="Gharbi K."/>
            <person name="Hall N."/>
            <person name="Watson M."/>
            <person name="Adriaenssens E.M."/>
            <person name="Foster-Nyarko E."/>
            <person name="Jarju S."/>
            <person name="Secka A."/>
            <person name="Antonio M."/>
            <person name="Oren A."/>
            <person name="Chaudhuri R.R."/>
            <person name="La Ragione R."/>
            <person name="Hildebrand F."/>
            <person name="Pallen M.J."/>
        </authorList>
    </citation>
    <scope>NUCLEOTIDE SEQUENCE</scope>
    <source>
        <strain evidence="4">CHK183-6373</strain>
    </source>
</reference>
<dbReference type="PANTHER" id="PTHR31302:SF0">
    <property type="entry name" value="TRANSMEMBRANE PROTEIN WITH METALLOPHOSPHOESTERASE DOMAIN"/>
    <property type="match status" value="1"/>
</dbReference>
<feature type="transmembrane region" description="Helical" evidence="2">
    <location>
        <begin position="142"/>
        <end position="162"/>
    </location>
</feature>
<feature type="compositionally biased region" description="Low complexity" evidence="1">
    <location>
        <begin position="40"/>
        <end position="55"/>
    </location>
</feature>
<protein>
    <submittedName>
        <fullName evidence="4">Metallophosphoesterase</fullName>
    </submittedName>
</protein>
<name>A0A9D1TCU9_9FIRM</name>